<dbReference type="AlphaFoldDB" id="Q2CFG2"/>
<dbReference type="Pfam" id="PF06707">
    <property type="entry name" value="DUF1194"/>
    <property type="match status" value="1"/>
</dbReference>
<evidence type="ECO:0000313" key="2">
    <source>
        <dbReference type="EMBL" id="EAR51333.1"/>
    </source>
</evidence>
<keyword evidence="3" id="KW-1185">Reference proteome</keyword>
<feature type="chain" id="PRO_5004207213" description="VWFA domain-containing protein" evidence="1">
    <location>
        <begin position="21"/>
        <end position="220"/>
    </location>
</feature>
<feature type="signal peptide" evidence="1">
    <location>
        <begin position="1"/>
        <end position="20"/>
    </location>
</feature>
<protein>
    <recommendedName>
        <fullName evidence="4">VWFA domain-containing protein</fullName>
    </recommendedName>
</protein>
<dbReference type="RefSeq" id="WP_007256565.1">
    <property type="nucleotide sequence ID" value="NZ_CH724108.1"/>
</dbReference>
<dbReference type="SUPFAM" id="SSF53300">
    <property type="entry name" value="vWA-like"/>
    <property type="match status" value="1"/>
</dbReference>
<dbReference type="Proteomes" id="UP000003635">
    <property type="component" value="Unassembled WGS sequence"/>
</dbReference>
<proteinExistence type="predicted"/>
<dbReference type="STRING" id="314256.OG2516_15254"/>
<evidence type="ECO:0008006" key="4">
    <source>
        <dbReference type="Google" id="ProtNLM"/>
    </source>
</evidence>
<organism evidence="2 3">
    <name type="scientific">Oceanicola granulosus (strain ATCC BAA-861 / DSM 15982 / KCTC 12143 / HTCC2516)</name>
    <dbReference type="NCBI Taxonomy" id="314256"/>
    <lineage>
        <taxon>Bacteria</taxon>
        <taxon>Pseudomonadati</taxon>
        <taxon>Pseudomonadota</taxon>
        <taxon>Alphaproteobacteria</taxon>
        <taxon>Rhodobacterales</taxon>
        <taxon>Roseobacteraceae</taxon>
        <taxon>Oceanicola</taxon>
    </lineage>
</organism>
<evidence type="ECO:0000313" key="3">
    <source>
        <dbReference type="Proteomes" id="UP000003635"/>
    </source>
</evidence>
<dbReference type="OrthoDB" id="9792179at2"/>
<dbReference type="EMBL" id="AAOT01000013">
    <property type="protein sequence ID" value="EAR51333.1"/>
    <property type="molecule type" value="Genomic_DNA"/>
</dbReference>
<comment type="caution">
    <text evidence="2">The sequence shown here is derived from an EMBL/GenBank/DDBJ whole genome shotgun (WGS) entry which is preliminary data.</text>
</comment>
<evidence type="ECO:0000256" key="1">
    <source>
        <dbReference type="SAM" id="SignalP"/>
    </source>
</evidence>
<dbReference type="InterPro" id="IPR036465">
    <property type="entry name" value="vWFA_dom_sf"/>
</dbReference>
<name>Q2CFG2_OCEGH</name>
<dbReference type="eggNOG" id="COG2304">
    <property type="taxonomic scope" value="Bacteria"/>
</dbReference>
<sequence length="220" mass="23706">MVPLLSLALALALLAAPARACDTALLLLMDVSNSIDVGEYRLQTDGLADALEDPEIAQAMLEGQVALSVVQWSGPDDQAVSLPWTRMRTPADLAAFAARARAMRRAFRLSDTAPAEALTFALAHMAQAPPCARRIVDISGDGMANAGGEVRGLPARAERQQVTINGLAIEGMGVAVTTFYRRALITRDGFVITARGHREYPEAIRRKILREVSRIFGKAR</sequence>
<dbReference type="InterPro" id="IPR010607">
    <property type="entry name" value="DUF1194"/>
</dbReference>
<dbReference type="HOGENOM" id="CLU_064451_1_1_5"/>
<keyword evidence="1" id="KW-0732">Signal</keyword>
<dbReference type="Gene3D" id="3.40.50.410">
    <property type="entry name" value="von Willebrand factor, type A domain"/>
    <property type="match status" value="1"/>
</dbReference>
<accession>Q2CFG2</accession>
<reference evidence="2 3" key="1">
    <citation type="journal article" date="2010" name="J. Bacteriol.">
        <title>Genome sequences of Oceanicola granulosus HTCC2516(T) and Oceanicola batsensis HTCC2597(TDelta).</title>
        <authorList>
            <person name="Thrash J.C."/>
            <person name="Cho J.C."/>
            <person name="Vergin K.L."/>
            <person name="Giovannoni S.J."/>
        </authorList>
    </citation>
    <scope>NUCLEOTIDE SEQUENCE [LARGE SCALE GENOMIC DNA]</scope>
    <source>
        <strain evidence="3">ATCC BAA-861 / DSM 15982 / KCTC 12143 / HTCC2516</strain>
    </source>
</reference>
<gene>
    <name evidence="2" type="ORF">OG2516_15254</name>
</gene>